<sequence>MNQFQQLTYLLKDSVSHRVYRTVTAIFFISSVLLLAGCEREPNLYLHQGGKETTMDLPKIDLELKVLWDYEFKYDVVYDWEAEWKYGWDDEDNKLFGKIGYTEPSVFEIRRYFTQDVQYGAHEAPYKNLIQSKQLTANYDFGFWDILAWNDIQTADGIQSVRIDESSTYEYVTANTGQTMFPSKYNAPQFSNSFYQPEELFAGYEKGIEINRNLDGFVFDENRNCWVRKLEMQIQPVTYIYLTQIILHNNRQHTRIVTGIDGSGNLSGMARSVNLNTGVTGRDAITVNYNMRMKFDQQMKDGEKVDIIGGRVLTFGMPKLNPSRLDTHSYMESLAKVRDADLNNRHYLDVKMQFYNGKDSTLVFDVTDQVRRLFRGGVITIDLDMTKVPVPVRPGGSGFDAVVKDFEEKQWEFDM</sequence>
<dbReference type="Proteomes" id="UP000283672">
    <property type="component" value="Unassembled WGS sequence"/>
</dbReference>
<proteinExistence type="predicted"/>
<dbReference type="EMBL" id="QROP01000010">
    <property type="protein sequence ID" value="RHL40183.1"/>
    <property type="molecule type" value="Genomic_DNA"/>
</dbReference>
<evidence type="ECO:0000313" key="1">
    <source>
        <dbReference type="EMBL" id="RHL40183.1"/>
    </source>
</evidence>
<evidence type="ECO:0000313" key="2">
    <source>
        <dbReference type="Proteomes" id="UP000283672"/>
    </source>
</evidence>
<accession>A0AA92VBN9</accession>
<dbReference type="RefSeq" id="WP_118416113.1">
    <property type="nucleotide sequence ID" value="NZ_QROP01000010.1"/>
</dbReference>
<organism evidence="1 2">
    <name type="scientific">Segatella copri</name>
    <dbReference type="NCBI Taxonomy" id="165179"/>
    <lineage>
        <taxon>Bacteria</taxon>
        <taxon>Pseudomonadati</taxon>
        <taxon>Bacteroidota</taxon>
        <taxon>Bacteroidia</taxon>
        <taxon>Bacteroidales</taxon>
        <taxon>Prevotellaceae</taxon>
        <taxon>Segatella</taxon>
    </lineage>
</organism>
<gene>
    <name evidence="1" type="ORF">DW026_05870</name>
</gene>
<reference evidence="1 2" key="1">
    <citation type="submission" date="2018-08" db="EMBL/GenBank/DDBJ databases">
        <title>A genome reference for cultivated species of the human gut microbiota.</title>
        <authorList>
            <person name="Zou Y."/>
            <person name="Xue W."/>
            <person name="Luo G."/>
        </authorList>
    </citation>
    <scope>NUCLEOTIDE SEQUENCE [LARGE SCALE GENOMIC DNA]</scope>
    <source>
        <strain evidence="1 2">AF38-11</strain>
    </source>
</reference>
<name>A0AA92VBN9_9BACT</name>
<comment type="caution">
    <text evidence="1">The sequence shown here is derived from an EMBL/GenBank/DDBJ whole genome shotgun (WGS) entry which is preliminary data.</text>
</comment>
<protein>
    <submittedName>
        <fullName evidence="1">Uncharacterized protein</fullName>
    </submittedName>
</protein>
<dbReference type="AlphaFoldDB" id="A0AA92VBN9"/>